<dbReference type="EMBL" id="CP073587">
    <property type="protein sequence ID" value="QUN06039.1"/>
    <property type="molecule type" value="Genomic_DNA"/>
</dbReference>
<evidence type="ECO:0000256" key="1">
    <source>
        <dbReference type="ARBA" id="ARBA00001947"/>
    </source>
</evidence>
<dbReference type="PANTHER" id="PTHR11705">
    <property type="entry name" value="PROTEASE FAMILY M14 CARBOXYPEPTIDASE A,B"/>
    <property type="match status" value="1"/>
</dbReference>
<evidence type="ECO:0000313" key="6">
    <source>
        <dbReference type="EMBL" id="QUN06039.1"/>
    </source>
</evidence>
<reference evidence="6 7" key="1">
    <citation type="submission" date="2021-04" db="EMBL/GenBank/DDBJ databases">
        <title>Novel species identification of genus Shewanella.</title>
        <authorList>
            <person name="Liu G."/>
        </authorList>
    </citation>
    <scope>NUCLEOTIDE SEQUENCE [LARGE SCALE GENOMIC DNA]</scope>
    <source>
        <strain evidence="6 7">FJAT-54481</strain>
    </source>
</reference>
<dbReference type="PANTHER" id="PTHR11705:SF145">
    <property type="entry name" value="PEPTIDASE M14 CARBOXYPEPTIDASE A DOMAIN-CONTAINING PROTEIN"/>
    <property type="match status" value="1"/>
</dbReference>
<dbReference type="PROSITE" id="PS52035">
    <property type="entry name" value="PEPTIDASE_M14"/>
    <property type="match status" value="1"/>
</dbReference>
<evidence type="ECO:0000256" key="2">
    <source>
        <dbReference type="ARBA" id="ARBA00005988"/>
    </source>
</evidence>
<dbReference type="SMART" id="SM00631">
    <property type="entry name" value="Zn_pept"/>
    <property type="match status" value="1"/>
</dbReference>
<feature type="chain" id="PRO_5047349089" evidence="4">
    <location>
        <begin position="21"/>
        <end position="605"/>
    </location>
</feature>
<evidence type="ECO:0000259" key="5">
    <source>
        <dbReference type="PROSITE" id="PS52035"/>
    </source>
</evidence>
<dbReference type="Gene3D" id="3.40.630.10">
    <property type="entry name" value="Zn peptidases"/>
    <property type="match status" value="1"/>
</dbReference>
<comment type="cofactor">
    <cofactor evidence="1">
        <name>Zn(2+)</name>
        <dbReference type="ChEBI" id="CHEBI:29105"/>
    </cofactor>
</comment>
<dbReference type="Proteomes" id="UP000679575">
    <property type="component" value="Chromosome"/>
</dbReference>
<sequence length="605" mass="68633">MRLIPLLAIYAAMLPLSAMAQTAPATTYVNDNILPAVQPWHGADESLMQAQESDWATPFEQSSGMRSPSYGDTIAWLDKLMSDSSGLEKVSLGKSPQGRDIWMYIASDEDAKTPQQLKANHKPTVLVQAGIHGGEIDGKDAGMMLLRDIFQGEKRQLLEHVNLLFVPILNVDGHERSGEYNRVNQRGPVEMGWRSNSQNLNLNRDYAKADTLEIQDILGAINRWDPQLYIDVHVTDGLDYQYDITFGYNTAQGFSPNIYQWFSQRYRPQIEQALTAAGHTPGPLVFTVDNTDLSKGLEQWHPSQRYSDGYGDARHLPTVLIENHSLKPFKQRVLGTYVMLQQTLETVGAEATRLQAAIEKDRYRYPQLVTLTWEQQQQPLTQDFKGIDYTLAPSPISGAPVVRWNGEPKLYPQLPVFGATQEGQRVSRPAAYYIPPQWQTVIHRLMIHGIRMNTLEQPTKMSLQQYQLSEPAFSQSSFEGHQRVTAQAKLTKVTLTLPAGTMEVPTDQPLGDLAMMLLEPLSPDSFLQWGFFNTIFNRTEYIEDYAVEPMAAQMLATQPDLKKAFEAALKDAAFAADPKARLRWFYERSPYYDQQYLRYPVYRSR</sequence>
<comment type="caution">
    <text evidence="3">Lacks conserved residue(s) required for the propagation of feature annotation.</text>
</comment>
<evidence type="ECO:0000256" key="4">
    <source>
        <dbReference type="SAM" id="SignalP"/>
    </source>
</evidence>
<dbReference type="InterPro" id="IPR000834">
    <property type="entry name" value="Peptidase_M14"/>
</dbReference>
<keyword evidence="7" id="KW-1185">Reference proteome</keyword>
<organism evidence="6 7">
    <name type="scientific">Shewanella yunxiaonensis</name>
    <dbReference type="NCBI Taxonomy" id="2829809"/>
    <lineage>
        <taxon>Bacteria</taxon>
        <taxon>Pseudomonadati</taxon>
        <taxon>Pseudomonadota</taxon>
        <taxon>Gammaproteobacteria</taxon>
        <taxon>Alteromonadales</taxon>
        <taxon>Shewanellaceae</taxon>
        <taxon>Shewanella</taxon>
    </lineage>
</organism>
<comment type="similarity">
    <text evidence="2 3">Belongs to the peptidase M14 family.</text>
</comment>
<accession>A0ABX7YTD7</accession>
<feature type="domain" description="Peptidase M14" evidence="5">
    <location>
        <begin position="66"/>
        <end position="347"/>
    </location>
</feature>
<gene>
    <name evidence="6" type="ORF">KDN34_00680</name>
</gene>
<keyword evidence="4" id="KW-0732">Signal</keyword>
<evidence type="ECO:0000256" key="3">
    <source>
        <dbReference type="PROSITE-ProRule" id="PRU01379"/>
    </source>
</evidence>
<evidence type="ECO:0000313" key="7">
    <source>
        <dbReference type="Proteomes" id="UP000679575"/>
    </source>
</evidence>
<dbReference type="Pfam" id="PF00246">
    <property type="entry name" value="Peptidase_M14"/>
    <property type="match status" value="1"/>
</dbReference>
<protein>
    <submittedName>
        <fullName evidence="6">M14 family metallopeptidase</fullName>
    </submittedName>
</protein>
<feature type="signal peptide" evidence="4">
    <location>
        <begin position="1"/>
        <end position="20"/>
    </location>
</feature>
<dbReference type="CDD" id="cd06241">
    <property type="entry name" value="M14-like"/>
    <property type="match status" value="1"/>
</dbReference>
<dbReference type="SUPFAM" id="SSF53187">
    <property type="entry name" value="Zn-dependent exopeptidases"/>
    <property type="match status" value="1"/>
</dbReference>
<proteinExistence type="inferred from homology"/>
<name>A0ABX7YTD7_9GAMM</name>